<reference evidence="2" key="2">
    <citation type="submission" date="2015-06" db="UniProtKB">
        <authorList>
            <consortium name="EnsemblPlants"/>
        </authorList>
    </citation>
    <scope>IDENTIFICATION</scope>
    <source>
        <strain evidence="2">DM1-3 516 R44</strain>
    </source>
</reference>
<reference evidence="3" key="1">
    <citation type="journal article" date="2011" name="Nature">
        <title>Genome sequence and analysis of the tuber crop potato.</title>
        <authorList>
            <consortium name="The Potato Genome Sequencing Consortium"/>
        </authorList>
    </citation>
    <scope>NUCLEOTIDE SEQUENCE [LARGE SCALE GENOMIC DNA]</scope>
    <source>
        <strain evidence="3">cv. DM1-3 516 R44</strain>
    </source>
</reference>
<dbReference type="Proteomes" id="UP000011115">
    <property type="component" value="Unassembled WGS sequence"/>
</dbReference>
<keyword evidence="3" id="KW-1185">Reference proteome</keyword>
<feature type="region of interest" description="Disordered" evidence="1">
    <location>
        <begin position="1"/>
        <end position="81"/>
    </location>
</feature>
<dbReference type="InParanoid" id="M1DVR3"/>
<dbReference type="AlphaFoldDB" id="M1DVR3"/>
<dbReference type="PaxDb" id="4113-PGSC0003DMT400095181"/>
<dbReference type="HOGENOM" id="CLU_2282423_0_0_1"/>
<accession>M1DVR3</accession>
<proteinExistence type="predicted"/>
<dbReference type="EnsemblPlants" id="PGSC0003DMT400095181">
    <property type="protein sequence ID" value="PGSC0003DMT400095181"/>
    <property type="gene ID" value="PGSC0003DMG400044752"/>
</dbReference>
<sequence>MQNLAKTEQQKKGEPQRGSWAVNRTTTRHPRRVSHTAGHGGPLAPTLTVEPHTVHQYARESMPETPVTPRGYPLDVNMGPRIRSDPRLTLKLTYHKHTKTTE</sequence>
<name>M1DVR3_SOLTU</name>
<dbReference type="Gramene" id="PGSC0003DMT400095181">
    <property type="protein sequence ID" value="PGSC0003DMT400095181"/>
    <property type="gene ID" value="PGSC0003DMG400044752"/>
</dbReference>
<organism evidence="2 3">
    <name type="scientific">Solanum tuberosum</name>
    <name type="common">Potato</name>
    <dbReference type="NCBI Taxonomy" id="4113"/>
    <lineage>
        <taxon>Eukaryota</taxon>
        <taxon>Viridiplantae</taxon>
        <taxon>Streptophyta</taxon>
        <taxon>Embryophyta</taxon>
        <taxon>Tracheophyta</taxon>
        <taxon>Spermatophyta</taxon>
        <taxon>Magnoliopsida</taxon>
        <taxon>eudicotyledons</taxon>
        <taxon>Gunneridae</taxon>
        <taxon>Pentapetalae</taxon>
        <taxon>asterids</taxon>
        <taxon>lamiids</taxon>
        <taxon>Solanales</taxon>
        <taxon>Solanaceae</taxon>
        <taxon>Solanoideae</taxon>
        <taxon>Solaneae</taxon>
        <taxon>Solanum</taxon>
    </lineage>
</organism>
<protein>
    <submittedName>
        <fullName evidence="2">Uncharacterized protein</fullName>
    </submittedName>
</protein>
<evidence type="ECO:0000313" key="3">
    <source>
        <dbReference type="Proteomes" id="UP000011115"/>
    </source>
</evidence>
<evidence type="ECO:0000256" key="1">
    <source>
        <dbReference type="SAM" id="MobiDB-lite"/>
    </source>
</evidence>
<evidence type="ECO:0000313" key="2">
    <source>
        <dbReference type="EnsemblPlants" id="PGSC0003DMT400095181"/>
    </source>
</evidence>